<dbReference type="Pfam" id="PF05635">
    <property type="entry name" value="23S_rRNA_IVP"/>
    <property type="match status" value="1"/>
</dbReference>
<dbReference type="EMBL" id="RBEE01000008">
    <property type="protein sequence ID" value="RNL55142.1"/>
    <property type="molecule type" value="Genomic_DNA"/>
</dbReference>
<name>A0A3N0BZH9_9SPHI</name>
<dbReference type="Gene3D" id="1.20.1440.60">
    <property type="entry name" value="23S rRNA-intervening sequence"/>
    <property type="match status" value="1"/>
</dbReference>
<dbReference type="AlphaFoldDB" id="A0A3N0BZH9"/>
<reference evidence="1 2" key="1">
    <citation type="submission" date="2018-10" db="EMBL/GenBank/DDBJ databases">
        <title>Genome sequencing of Pedobacter jejuensis TNB23.</title>
        <authorList>
            <person name="Cho Y.-J."/>
            <person name="Cho A."/>
            <person name="Kim O.-S."/>
        </authorList>
    </citation>
    <scope>NUCLEOTIDE SEQUENCE [LARGE SCALE GENOMIC DNA]</scope>
    <source>
        <strain evidence="1 2">TNB23</strain>
    </source>
</reference>
<protein>
    <submittedName>
        <fullName evidence="1">Four helix bundle protein</fullName>
    </submittedName>
</protein>
<evidence type="ECO:0000313" key="1">
    <source>
        <dbReference type="EMBL" id="RNL55142.1"/>
    </source>
</evidence>
<dbReference type="SUPFAM" id="SSF158446">
    <property type="entry name" value="IVS-encoded protein-like"/>
    <property type="match status" value="1"/>
</dbReference>
<keyword evidence="2" id="KW-1185">Reference proteome</keyword>
<evidence type="ECO:0000313" key="2">
    <source>
        <dbReference type="Proteomes" id="UP000274046"/>
    </source>
</evidence>
<dbReference type="CDD" id="cd16377">
    <property type="entry name" value="23S_rRNA_IVP_like"/>
    <property type="match status" value="1"/>
</dbReference>
<dbReference type="PANTHER" id="PTHR38471:SF2">
    <property type="entry name" value="FOUR HELIX BUNDLE PROTEIN"/>
    <property type="match status" value="1"/>
</dbReference>
<sequence>MQNFKELKVWEKAHQITLSIYRVSANFPKEEVYSLTNQLRRAASSIPANIAEGCGKNTQADLANFLNISLGSANETEYFLILSKDLDYLTQEQFSILSNSINEVKAMLISLIGRVRSKSASKPTT</sequence>
<dbReference type="RefSeq" id="WP_123204871.1">
    <property type="nucleotide sequence ID" value="NZ_RBEE01000008.1"/>
</dbReference>
<comment type="caution">
    <text evidence="1">The sequence shown here is derived from an EMBL/GenBank/DDBJ whole genome shotgun (WGS) entry which is preliminary data.</text>
</comment>
<accession>A0A3N0BZH9</accession>
<gene>
    <name evidence="1" type="ORF">D7004_05505</name>
</gene>
<dbReference type="OrthoDB" id="9811959at2"/>
<dbReference type="PANTHER" id="PTHR38471">
    <property type="entry name" value="FOUR HELIX BUNDLE PROTEIN"/>
    <property type="match status" value="1"/>
</dbReference>
<dbReference type="NCBIfam" id="TIGR02436">
    <property type="entry name" value="four helix bundle protein"/>
    <property type="match status" value="1"/>
</dbReference>
<dbReference type="InterPro" id="IPR012657">
    <property type="entry name" value="23S_rRNA-intervening_sequence"/>
</dbReference>
<proteinExistence type="predicted"/>
<dbReference type="Proteomes" id="UP000274046">
    <property type="component" value="Unassembled WGS sequence"/>
</dbReference>
<organism evidence="1 2">
    <name type="scientific">Pedobacter jejuensis</name>
    <dbReference type="NCBI Taxonomy" id="1268550"/>
    <lineage>
        <taxon>Bacteria</taxon>
        <taxon>Pseudomonadati</taxon>
        <taxon>Bacteroidota</taxon>
        <taxon>Sphingobacteriia</taxon>
        <taxon>Sphingobacteriales</taxon>
        <taxon>Sphingobacteriaceae</taxon>
        <taxon>Pedobacter</taxon>
    </lineage>
</organism>
<dbReference type="InterPro" id="IPR036583">
    <property type="entry name" value="23S_rRNA_IVS_sf"/>
</dbReference>